<feature type="region of interest" description="Disordered" evidence="1">
    <location>
        <begin position="1"/>
        <end position="28"/>
    </location>
</feature>
<protein>
    <submittedName>
        <fullName evidence="2">Uncharacterized protein</fullName>
    </submittedName>
</protein>
<reference evidence="2 3" key="1">
    <citation type="submission" date="2017-10" db="EMBL/GenBank/DDBJ databases">
        <title>Comparative genomics in systemic dimorphic fungi from Ajellomycetaceae.</title>
        <authorList>
            <person name="Munoz J.F."/>
            <person name="Mcewen J.G."/>
            <person name="Clay O.K."/>
            <person name="Cuomo C.A."/>
        </authorList>
    </citation>
    <scope>NUCLEOTIDE SEQUENCE [LARGE SCALE GENOMIC DNA]</scope>
    <source>
        <strain evidence="2 3">UAMH7299</strain>
    </source>
</reference>
<evidence type="ECO:0000313" key="2">
    <source>
        <dbReference type="EMBL" id="PGH28098.1"/>
    </source>
</evidence>
<gene>
    <name evidence="2" type="ORF">AJ80_00356</name>
</gene>
<keyword evidence="3" id="KW-1185">Reference proteome</keyword>
<accession>A0A2B7Z4P8</accession>
<name>A0A2B7Z4P8_POLH7</name>
<comment type="caution">
    <text evidence="2">The sequence shown here is derived from an EMBL/GenBank/DDBJ whole genome shotgun (WGS) entry which is preliminary data.</text>
</comment>
<sequence>MAAAASDCQALGADAGGPSPVSTPRRRWRPPSSLVLALYIVRQFRKVIEA</sequence>
<evidence type="ECO:0000313" key="3">
    <source>
        <dbReference type="Proteomes" id="UP000224634"/>
    </source>
</evidence>
<organism evidence="2 3">
    <name type="scientific">Polytolypa hystricis (strain UAMH7299)</name>
    <dbReference type="NCBI Taxonomy" id="1447883"/>
    <lineage>
        <taxon>Eukaryota</taxon>
        <taxon>Fungi</taxon>
        <taxon>Dikarya</taxon>
        <taxon>Ascomycota</taxon>
        <taxon>Pezizomycotina</taxon>
        <taxon>Eurotiomycetes</taxon>
        <taxon>Eurotiomycetidae</taxon>
        <taxon>Onygenales</taxon>
        <taxon>Onygenales incertae sedis</taxon>
        <taxon>Polytolypa</taxon>
    </lineage>
</organism>
<proteinExistence type="predicted"/>
<dbReference type="AlphaFoldDB" id="A0A2B7Z4P8"/>
<evidence type="ECO:0000256" key="1">
    <source>
        <dbReference type="SAM" id="MobiDB-lite"/>
    </source>
</evidence>
<dbReference type="EMBL" id="PDNA01000002">
    <property type="protein sequence ID" value="PGH28098.1"/>
    <property type="molecule type" value="Genomic_DNA"/>
</dbReference>
<dbReference type="Proteomes" id="UP000224634">
    <property type="component" value="Unassembled WGS sequence"/>
</dbReference>